<reference evidence="5" key="3">
    <citation type="submission" date="2018-08" db="UniProtKB">
        <authorList>
            <consortium name="EnsemblPlants"/>
        </authorList>
    </citation>
    <scope>IDENTIFICATION</scope>
    <source>
        <strain evidence="5">Yugu1</strain>
    </source>
</reference>
<dbReference type="InterPro" id="IPR050148">
    <property type="entry name" value="Terpene_synthase-like"/>
</dbReference>
<name>K4AKG2_SETIT</name>
<dbReference type="InterPro" id="IPR008930">
    <property type="entry name" value="Terpenoid_cyclase/PrenylTrfase"/>
</dbReference>
<accession>K4AKG2</accession>
<dbReference type="Pfam" id="PF01397">
    <property type="entry name" value="Terpene_synth"/>
    <property type="match status" value="1"/>
</dbReference>
<proteinExistence type="predicted"/>
<keyword evidence="6" id="KW-1185">Reference proteome</keyword>
<dbReference type="PANTHER" id="PTHR31225">
    <property type="entry name" value="OS04G0344100 PROTEIN-RELATED"/>
    <property type="match status" value="1"/>
</dbReference>
<dbReference type="EnsemblPlants" id="KQK90792">
    <property type="protein sequence ID" value="KQK90792"/>
    <property type="gene ID" value="SETIT_039385mg"/>
</dbReference>
<evidence type="ECO:0000259" key="3">
    <source>
        <dbReference type="Pfam" id="PF01397"/>
    </source>
</evidence>
<evidence type="ECO:0000256" key="2">
    <source>
        <dbReference type="ARBA" id="ARBA00023239"/>
    </source>
</evidence>
<dbReference type="SUPFAM" id="SSF48239">
    <property type="entry name" value="Terpenoid cyclases/Protein prenyltransferases"/>
    <property type="match status" value="1"/>
</dbReference>
<evidence type="ECO:0000313" key="6">
    <source>
        <dbReference type="Proteomes" id="UP000004995"/>
    </source>
</evidence>
<dbReference type="STRING" id="4555.K4AKG2"/>
<dbReference type="PANTHER" id="PTHR31225:SF93">
    <property type="entry name" value="ALPHA-HUMULENE_(-)-(E)-BETA-CARYOPHYLLENE SYNTHASE"/>
    <property type="match status" value="1"/>
</dbReference>
<dbReference type="AlphaFoldDB" id="K4AKG2"/>
<dbReference type="Gene3D" id="1.50.10.130">
    <property type="entry name" value="Terpene synthase, N-terminal domain"/>
    <property type="match status" value="1"/>
</dbReference>
<dbReference type="InterPro" id="IPR001906">
    <property type="entry name" value="Terpene_synth_N"/>
</dbReference>
<dbReference type="GO" id="GO:0016114">
    <property type="term" value="P:terpenoid biosynthetic process"/>
    <property type="evidence" value="ECO:0007669"/>
    <property type="project" value="InterPro"/>
</dbReference>
<keyword evidence="2" id="KW-0456">Lyase</keyword>
<dbReference type="GO" id="GO:0010333">
    <property type="term" value="F:terpene synthase activity"/>
    <property type="evidence" value="ECO:0007669"/>
    <property type="project" value="InterPro"/>
</dbReference>
<dbReference type="Gramene" id="KQK90792">
    <property type="protein sequence ID" value="KQK90792"/>
    <property type="gene ID" value="SETIT_039385mg"/>
</dbReference>
<keyword evidence="1" id="KW-0460">Magnesium</keyword>
<reference evidence="4" key="2">
    <citation type="submission" date="2015-07" db="EMBL/GenBank/DDBJ databases">
        <authorList>
            <person name="Noorani M."/>
        </authorList>
    </citation>
    <scope>NUCLEOTIDE SEQUENCE</scope>
    <source>
        <strain evidence="4">Yugu1</strain>
    </source>
</reference>
<dbReference type="Proteomes" id="UP000004995">
    <property type="component" value="Unassembled WGS sequence"/>
</dbReference>
<evidence type="ECO:0000256" key="1">
    <source>
        <dbReference type="ARBA" id="ARBA00022842"/>
    </source>
</evidence>
<dbReference type="InterPro" id="IPR036965">
    <property type="entry name" value="Terpene_synth_N_sf"/>
</dbReference>
<gene>
    <name evidence="4" type="ORF">SETIT_9G396500v2</name>
</gene>
<evidence type="ECO:0000313" key="5">
    <source>
        <dbReference type="EnsemblPlants" id="KQK90792"/>
    </source>
</evidence>
<evidence type="ECO:0000313" key="4">
    <source>
        <dbReference type="EMBL" id="RCV44712.1"/>
    </source>
</evidence>
<dbReference type="EMBL" id="CM003536">
    <property type="protein sequence ID" value="RCV44712.1"/>
    <property type="molecule type" value="Genomic_DNA"/>
</dbReference>
<dbReference type="HOGENOM" id="CLU_1491509_0_0_1"/>
<dbReference type="EMBL" id="AGNK02005978">
    <property type="status" value="NOT_ANNOTATED_CDS"/>
    <property type="molecule type" value="Genomic_DNA"/>
</dbReference>
<protein>
    <recommendedName>
        <fullName evidence="3">Terpene synthase N-terminal domain-containing protein</fullName>
    </recommendedName>
</protein>
<reference evidence="4 6" key="1">
    <citation type="journal article" date="2012" name="Nat. Biotechnol.">
        <title>Reference genome sequence of the model plant Setaria.</title>
        <authorList>
            <person name="Bennetzen J.L."/>
            <person name="Schmutz J."/>
            <person name="Wang H."/>
            <person name="Percifield R."/>
            <person name="Hawkins J."/>
            <person name="Pontaroli A.C."/>
            <person name="Estep M."/>
            <person name="Feng L."/>
            <person name="Vaughn J.N."/>
            <person name="Grimwood J."/>
            <person name="Jenkins J."/>
            <person name="Barry K."/>
            <person name="Lindquist E."/>
            <person name="Hellsten U."/>
            <person name="Deshpande S."/>
            <person name="Wang X."/>
            <person name="Wu X."/>
            <person name="Mitros T."/>
            <person name="Triplett J."/>
            <person name="Yang X."/>
            <person name="Ye C.Y."/>
            <person name="Mauro-Herrera M."/>
            <person name="Wang L."/>
            <person name="Li P."/>
            <person name="Sharma M."/>
            <person name="Sharma R."/>
            <person name="Ronald P.C."/>
            <person name="Panaud O."/>
            <person name="Kellogg E.A."/>
            <person name="Brutnell T.P."/>
            <person name="Doust A.N."/>
            <person name="Tuskan G.A."/>
            <person name="Rokhsar D."/>
            <person name="Devos K.M."/>
        </authorList>
    </citation>
    <scope>NUCLEOTIDE SEQUENCE [LARGE SCALE GENOMIC DNA]</scope>
    <source>
        <strain evidence="6">cv. Yugu1</strain>
        <strain evidence="4">Yugu1</strain>
    </source>
</reference>
<feature type="domain" description="Terpene synthase N-terminal" evidence="3">
    <location>
        <begin position="33"/>
        <end position="151"/>
    </location>
</feature>
<dbReference type="OrthoDB" id="1877784at2759"/>
<sequence>MVVAAIATLDDGSPFDPSLWDDFFITYTPPESELVDALERLGIDNHFHEEIAMALSRAYNNGLEFGSYNSDLHIVALWFRILRQHGIWVSVDVFDKFKDSIGNFKPTLSSDPRSLLSLHNAAHLATPSDEQALDEAISFSRRHLESMKGTSLAKLPSGVRAGALRIESHCWTPLRRFAEHI</sequence>
<organism evidence="4">
    <name type="scientific">Setaria italica</name>
    <name type="common">Foxtail millet</name>
    <name type="synonym">Panicum italicum</name>
    <dbReference type="NCBI Taxonomy" id="4555"/>
    <lineage>
        <taxon>Eukaryota</taxon>
        <taxon>Viridiplantae</taxon>
        <taxon>Streptophyta</taxon>
        <taxon>Embryophyta</taxon>
        <taxon>Tracheophyta</taxon>
        <taxon>Spermatophyta</taxon>
        <taxon>Magnoliopsida</taxon>
        <taxon>Liliopsida</taxon>
        <taxon>Poales</taxon>
        <taxon>Poaceae</taxon>
        <taxon>PACMAD clade</taxon>
        <taxon>Panicoideae</taxon>
        <taxon>Panicodae</taxon>
        <taxon>Paniceae</taxon>
        <taxon>Cenchrinae</taxon>
        <taxon>Setaria</taxon>
    </lineage>
</organism>
<dbReference type="FunCoup" id="K4AKG2">
    <property type="interactions" value="18"/>
</dbReference>